<dbReference type="PRINTS" id="PR00264">
    <property type="entry name" value="INTERLEUKIN1"/>
</dbReference>
<evidence type="ECO:0000256" key="6">
    <source>
        <dbReference type="ARBA" id="ARBA00022514"/>
    </source>
</evidence>
<dbReference type="AlphaFoldDB" id="A0A8D0BXC3"/>
<keyword evidence="9" id="KW-0395">Inflammatory response</keyword>
<evidence type="ECO:0000256" key="8">
    <source>
        <dbReference type="ARBA" id="ARBA00022620"/>
    </source>
</evidence>
<dbReference type="InterPro" id="IPR000975">
    <property type="entry name" value="IL-1_fam"/>
</dbReference>
<dbReference type="SMART" id="SM00125">
    <property type="entry name" value="IL1"/>
    <property type="match status" value="1"/>
</dbReference>
<organism evidence="13 14">
    <name type="scientific">Salvator merianae</name>
    <name type="common">Argentine black and white tegu</name>
    <name type="synonym">Tupinambis merianae</name>
    <dbReference type="NCBI Taxonomy" id="96440"/>
    <lineage>
        <taxon>Eukaryota</taxon>
        <taxon>Metazoa</taxon>
        <taxon>Chordata</taxon>
        <taxon>Craniata</taxon>
        <taxon>Vertebrata</taxon>
        <taxon>Euteleostomi</taxon>
        <taxon>Lepidosauria</taxon>
        <taxon>Squamata</taxon>
        <taxon>Bifurcata</taxon>
        <taxon>Unidentata</taxon>
        <taxon>Episquamata</taxon>
        <taxon>Laterata</taxon>
        <taxon>Teiioidea</taxon>
        <taxon>Teiidae</taxon>
        <taxon>Salvator</taxon>
    </lineage>
</organism>
<dbReference type="GO" id="GO:0010628">
    <property type="term" value="P:positive regulation of gene expression"/>
    <property type="evidence" value="ECO:0007669"/>
    <property type="project" value="TreeGrafter"/>
</dbReference>
<keyword evidence="14" id="KW-1185">Reference proteome</keyword>
<accession>A0A8D0BXC3</accession>
<evidence type="ECO:0000256" key="4">
    <source>
        <dbReference type="ARBA" id="ARBA00010448"/>
    </source>
</evidence>
<dbReference type="SUPFAM" id="SSF50353">
    <property type="entry name" value="Cytokine"/>
    <property type="match status" value="1"/>
</dbReference>
<evidence type="ECO:0000256" key="1">
    <source>
        <dbReference type="ARBA" id="ARBA00004371"/>
    </source>
</evidence>
<dbReference type="InterPro" id="IPR008996">
    <property type="entry name" value="IL1/FGF"/>
</dbReference>
<evidence type="ECO:0000256" key="10">
    <source>
        <dbReference type="ARBA" id="ARBA00023228"/>
    </source>
</evidence>
<name>A0A8D0BXC3_SALMN</name>
<dbReference type="Pfam" id="PF00340">
    <property type="entry name" value="IL1"/>
    <property type="match status" value="1"/>
</dbReference>
<sequence length="204" mass="23765">MELPGGRRSLYCRPFMDSDLTEMLNNKLVKDLVSWTEADQVSAATSTIYKAKSTQSYSIHDVDKKSFLLQEEHNQKYLLALHLKHFNYKPEKLNVHFYISLDNSRQPVALELLDRNLYLSCIKEGNQCQLKLEKPEKSLQQISGKDLQKFLFYFKTTGTTTSFESLAHRGWYVATSKRSSESVTVHNHLGQQFYTDFELFTEYL</sequence>
<dbReference type="Proteomes" id="UP000694421">
    <property type="component" value="Unplaced"/>
</dbReference>
<evidence type="ECO:0000256" key="3">
    <source>
        <dbReference type="ARBA" id="ARBA00004550"/>
    </source>
</evidence>
<dbReference type="GO" id="GO:0006955">
    <property type="term" value="P:immune response"/>
    <property type="evidence" value="ECO:0007669"/>
    <property type="project" value="InterPro"/>
</dbReference>
<dbReference type="GO" id="GO:0005149">
    <property type="term" value="F:interleukin-1 receptor binding"/>
    <property type="evidence" value="ECO:0007669"/>
    <property type="project" value="UniProtKB-UniRule"/>
</dbReference>
<protein>
    <recommendedName>
        <fullName evidence="12">Interleukin-1</fullName>
    </recommendedName>
</protein>
<keyword evidence="10" id="KW-0458">Lysosome</keyword>
<reference evidence="13" key="2">
    <citation type="submission" date="2025-09" db="UniProtKB">
        <authorList>
            <consortium name="Ensembl"/>
        </authorList>
    </citation>
    <scope>IDENTIFICATION</scope>
</reference>
<evidence type="ECO:0000256" key="12">
    <source>
        <dbReference type="RuleBase" id="RU003753"/>
    </source>
</evidence>
<evidence type="ECO:0000313" key="14">
    <source>
        <dbReference type="Proteomes" id="UP000694421"/>
    </source>
</evidence>
<dbReference type="GO" id="GO:0051781">
    <property type="term" value="P:positive regulation of cell division"/>
    <property type="evidence" value="ECO:0007669"/>
    <property type="project" value="UniProtKB-KW"/>
</dbReference>
<dbReference type="GO" id="GO:0005829">
    <property type="term" value="C:cytosol"/>
    <property type="evidence" value="ECO:0007669"/>
    <property type="project" value="UniProtKB-SubCell"/>
</dbReference>
<evidence type="ECO:0000256" key="2">
    <source>
        <dbReference type="ARBA" id="ARBA00004514"/>
    </source>
</evidence>
<dbReference type="GO" id="GO:0005125">
    <property type="term" value="F:cytokine activity"/>
    <property type="evidence" value="ECO:0007669"/>
    <property type="project" value="UniProtKB-UniRule"/>
</dbReference>
<comment type="similarity">
    <text evidence="4 12">Belongs to the IL-1 family.</text>
</comment>
<dbReference type="GO" id="GO:0005764">
    <property type="term" value="C:lysosome"/>
    <property type="evidence" value="ECO:0007669"/>
    <property type="project" value="UniProtKB-SubCell"/>
</dbReference>
<keyword evidence="7 12" id="KW-0964">Secreted</keyword>
<dbReference type="PANTHER" id="PTHR10078:SF30">
    <property type="entry name" value="INTERLEUKIN-1 BETA"/>
    <property type="match status" value="1"/>
</dbReference>
<proteinExistence type="inferred from homology"/>
<evidence type="ECO:0000313" key="13">
    <source>
        <dbReference type="Ensembl" id="ENSSMRP00000013824.1"/>
    </source>
</evidence>
<comment type="subcellular location">
    <subcellularLocation>
        <location evidence="2">Cytoplasm</location>
        <location evidence="2">Cytosol</location>
    </subcellularLocation>
    <subcellularLocation>
        <location evidence="1">Lysosome</location>
    </subcellularLocation>
    <subcellularLocation>
        <location evidence="3">Secreted</location>
        <location evidence="3">Extracellular exosome</location>
    </subcellularLocation>
</comment>
<dbReference type="GeneTree" id="ENSGT00950000182943"/>
<keyword evidence="11" id="KW-0497">Mitogen</keyword>
<dbReference type="GO" id="GO:0005615">
    <property type="term" value="C:extracellular space"/>
    <property type="evidence" value="ECO:0007669"/>
    <property type="project" value="UniProtKB-KW"/>
</dbReference>
<evidence type="ECO:0000256" key="7">
    <source>
        <dbReference type="ARBA" id="ARBA00022525"/>
    </source>
</evidence>
<dbReference type="Ensembl" id="ENSSMRT00000016086.1">
    <property type="protein sequence ID" value="ENSSMRP00000013824.1"/>
    <property type="gene ID" value="ENSSMRG00000010736.1"/>
</dbReference>
<keyword evidence="8" id="KW-0666">Pyrogen</keyword>
<keyword evidence="5" id="KW-0963">Cytoplasm</keyword>
<dbReference type="OMA" id="YMATPND"/>
<dbReference type="PRINTS" id="PR01359">
    <property type="entry name" value="INTRLEUKIN1B"/>
</dbReference>
<evidence type="ECO:0000256" key="9">
    <source>
        <dbReference type="ARBA" id="ARBA00023198"/>
    </source>
</evidence>
<keyword evidence="6" id="KW-0202">Cytokine</keyword>
<dbReference type="PANTHER" id="PTHR10078">
    <property type="entry name" value="INTERLEUKIN-1 FAMILY MEMBER"/>
    <property type="match status" value="1"/>
</dbReference>
<dbReference type="GO" id="GO:0001660">
    <property type="term" value="P:fever generation"/>
    <property type="evidence" value="ECO:0007669"/>
    <property type="project" value="UniProtKB-KW"/>
</dbReference>
<dbReference type="GO" id="GO:0019221">
    <property type="term" value="P:cytokine-mediated signaling pathway"/>
    <property type="evidence" value="ECO:0007669"/>
    <property type="project" value="TreeGrafter"/>
</dbReference>
<reference evidence="13" key="1">
    <citation type="submission" date="2025-08" db="UniProtKB">
        <authorList>
            <consortium name="Ensembl"/>
        </authorList>
    </citation>
    <scope>IDENTIFICATION</scope>
</reference>
<evidence type="ECO:0000256" key="5">
    <source>
        <dbReference type="ARBA" id="ARBA00022490"/>
    </source>
</evidence>
<evidence type="ECO:0000256" key="11">
    <source>
        <dbReference type="ARBA" id="ARBA00023246"/>
    </source>
</evidence>
<dbReference type="GO" id="GO:0071222">
    <property type="term" value="P:cellular response to lipopolysaccharide"/>
    <property type="evidence" value="ECO:0007669"/>
    <property type="project" value="TreeGrafter"/>
</dbReference>
<dbReference type="Gene3D" id="2.80.10.50">
    <property type="match status" value="1"/>
</dbReference>